<sequence length="195" mass="20692">MGTQTRQRIIEAAVRLFAERGVAATPVTAVEAEAGLSAGSGGFYRHFKDKGDLLADVVTAELARVRKVPPPNEPASSPAGALSAQLRSDLDFLAELRPLITILFWERGKMPDIAERIRTTMLERGIELGVADLLLRSPSGPVIRDPVAAAAVMQSAMVGYFLAIEYFGAAPADVDATRFTATLADLLTAAEAGAR</sequence>
<keyword evidence="3" id="KW-0804">Transcription</keyword>
<accession>A0ABN2PZV4</accession>
<dbReference type="PANTHER" id="PTHR30055:SF234">
    <property type="entry name" value="HTH-TYPE TRANSCRIPTIONAL REGULATOR BETI"/>
    <property type="match status" value="1"/>
</dbReference>
<keyword evidence="1" id="KW-0805">Transcription regulation</keyword>
<feature type="domain" description="HTH tetR-type" evidence="5">
    <location>
        <begin position="3"/>
        <end position="65"/>
    </location>
</feature>
<dbReference type="InterPro" id="IPR009057">
    <property type="entry name" value="Homeodomain-like_sf"/>
</dbReference>
<evidence type="ECO:0000256" key="3">
    <source>
        <dbReference type="ARBA" id="ARBA00023163"/>
    </source>
</evidence>
<evidence type="ECO:0000313" key="7">
    <source>
        <dbReference type="Proteomes" id="UP001501116"/>
    </source>
</evidence>
<dbReference type="InterPro" id="IPR001647">
    <property type="entry name" value="HTH_TetR"/>
</dbReference>
<dbReference type="InterPro" id="IPR050109">
    <property type="entry name" value="HTH-type_TetR-like_transc_reg"/>
</dbReference>
<organism evidence="6 7">
    <name type="scientific">Amycolatopsis minnesotensis</name>
    <dbReference type="NCBI Taxonomy" id="337894"/>
    <lineage>
        <taxon>Bacteria</taxon>
        <taxon>Bacillati</taxon>
        <taxon>Actinomycetota</taxon>
        <taxon>Actinomycetes</taxon>
        <taxon>Pseudonocardiales</taxon>
        <taxon>Pseudonocardiaceae</taxon>
        <taxon>Amycolatopsis</taxon>
    </lineage>
</organism>
<dbReference type="PROSITE" id="PS50977">
    <property type="entry name" value="HTH_TETR_2"/>
    <property type="match status" value="1"/>
</dbReference>
<keyword evidence="2 4" id="KW-0238">DNA-binding</keyword>
<reference evidence="6 7" key="1">
    <citation type="journal article" date="2019" name="Int. J. Syst. Evol. Microbiol.">
        <title>The Global Catalogue of Microorganisms (GCM) 10K type strain sequencing project: providing services to taxonomists for standard genome sequencing and annotation.</title>
        <authorList>
            <consortium name="The Broad Institute Genomics Platform"/>
            <consortium name="The Broad Institute Genome Sequencing Center for Infectious Disease"/>
            <person name="Wu L."/>
            <person name="Ma J."/>
        </authorList>
    </citation>
    <scope>NUCLEOTIDE SEQUENCE [LARGE SCALE GENOMIC DNA]</scope>
    <source>
        <strain evidence="6 7">JCM 14545</strain>
    </source>
</reference>
<dbReference type="SUPFAM" id="SSF46689">
    <property type="entry name" value="Homeodomain-like"/>
    <property type="match status" value="1"/>
</dbReference>
<dbReference type="EMBL" id="BAAANN010000001">
    <property type="protein sequence ID" value="GAA1939849.1"/>
    <property type="molecule type" value="Genomic_DNA"/>
</dbReference>
<dbReference type="PANTHER" id="PTHR30055">
    <property type="entry name" value="HTH-TYPE TRANSCRIPTIONAL REGULATOR RUTR"/>
    <property type="match status" value="1"/>
</dbReference>
<evidence type="ECO:0000256" key="1">
    <source>
        <dbReference type="ARBA" id="ARBA00023015"/>
    </source>
</evidence>
<keyword evidence="7" id="KW-1185">Reference proteome</keyword>
<comment type="caution">
    <text evidence="6">The sequence shown here is derived from an EMBL/GenBank/DDBJ whole genome shotgun (WGS) entry which is preliminary data.</text>
</comment>
<dbReference type="RefSeq" id="WP_344412621.1">
    <property type="nucleotide sequence ID" value="NZ_BAAANN010000001.1"/>
</dbReference>
<protein>
    <recommendedName>
        <fullName evidence="5">HTH tetR-type domain-containing protein</fullName>
    </recommendedName>
</protein>
<evidence type="ECO:0000313" key="6">
    <source>
        <dbReference type="EMBL" id="GAA1939849.1"/>
    </source>
</evidence>
<proteinExistence type="predicted"/>
<feature type="DNA-binding region" description="H-T-H motif" evidence="4">
    <location>
        <begin position="28"/>
        <end position="47"/>
    </location>
</feature>
<gene>
    <name evidence="6" type="ORF">GCM10009754_03760</name>
</gene>
<dbReference type="Pfam" id="PF00440">
    <property type="entry name" value="TetR_N"/>
    <property type="match status" value="1"/>
</dbReference>
<evidence type="ECO:0000256" key="2">
    <source>
        <dbReference type="ARBA" id="ARBA00023125"/>
    </source>
</evidence>
<dbReference type="Gene3D" id="1.10.357.10">
    <property type="entry name" value="Tetracycline Repressor, domain 2"/>
    <property type="match status" value="1"/>
</dbReference>
<dbReference type="Proteomes" id="UP001501116">
    <property type="component" value="Unassembled WGS sequence"/>
</dbReference>
<evidence type="ECO:0000259" key="5">
    <source>
        <dbReference type="PROSITE" id="PS50977"/>
    </source>
</evidence>
<name>A0ABN2PZV4_9PSEU</name>
<evidence type="ECO:0000256" key="4">
    <source>
        <dbReference type="PROSITE-ProRule" id="PRU00335"/>
    </source>
</evidence>